<evidence type="ECO:0000259" key="13">
    <source>
        <dbReference type="Pfam" id="PF04209"/>
    </source>
</evidence>
<feature type="binding site" evidence="11">
    <location>
        <position position="364"/>
    </location>
    <ligand>
        <name>Fe cation</name>
        <dbReference type="ChEBI" id="CHEBI:24875"/>
    </ligand>
</feature>
<evidence type="ECO:0000256" key="1">
    <source>
        <dbReference type="ARBA" id="ARBA00001962"/>
    </source>
</evidence>
<gene>
    <name evidence="15" type="ORF">B0A50_04360</name>
</gene>
<feature type="compositionally biased region" description="Polar residues" evidence="12">
    <location>
        <begin position="1"/>
        <end position="18"/>
    </location>
</feature>
<feature type="binding site" evidence="11">
    <location>
        <position position="393"/>
    </location>
    <ligand>
        <name>Fe cation</name>
        <dbReference type="ChEBI" id="CHEBI:24875"/>
    </ligand>
</feature>
<dbReference type="EMBL" id="NAJL01000022">
    <property type="protein sequence ID" value="TKA27530.1"/>
    <property type="molecule type" value="Genomic_DNA"/>
</dbReference>
<reference evidence="15 16" key="1">
    <citation type="submission" date="2017-03" db="EMBL/GenBank/DDBJ databases">
        <title>Genomes of endolithic fungi from Antarctica.</title>
        <authorList>
            <person name="Coleine C."/>
            <person name="Masonjones S."/>
            <person name="Stajich J.E."/>
        </authorList>
    </citation>
    <scope>NUCLEOTIDE SEQUENCE [LARGE SCALE GENOMIC DNA]</scope>
    <source>
        <strain evidence="15 16">CCFEE 6315</strain>
    </source>
</reference>
<evidence type="ECO:0000256" key="11">
    <source>
        <dbReference type="PIRSR" id="PIRSR605708-2"/>
    </source>
</evidence>
<accession>A0A4U0TYD9</accession>
<feature type="region of interest" description="Disordered" evidence="12">
    <location>
        <begin position="1"/>
        <end position="23"/>
    </location>
</feature>
<dbReference type="Pfam" id="PF04209">
    <property type="entry name" value="HgmA_C"/>
    <property type="match status" value="1"/>
</dbReference>
<feature type="domain" description="Homogentisate 1,2-dioxygenase C-terminal" evidence="13">
    <location>
        <begin position="304"/>
        <end position="456"/>
    </location>
</feature>
<evidence type="ECO:0000313" key="16">
    <source>
        <dbReference type="Proteomes" id="UP000308549"/>
    </source>
</evidence>
<evidence type="ECO:0000256" key="6">
    <source>
        <dbReference type="ARBA" id="ARBA00022878"/>
    </source>
</evidence>
<dbReference type="GO" id="GO:0004411">
    <property type="term" value="F:homogentisate 1,2-dioxygenase activity"/>
    <property type="evidence" value="ECO:0007669"/>
    <property type="project" value="UniProtKB-EC"/>
</dbReference>
<dbReference type="AlphaFoldDB" id="A0A4U0TYD9"/>
<dbReference type="PANTHER" id="PTHR11056">
    <property type="entry name" value="HOMOGENTISATE 1,2-DIOXYGENASE"/>
    <property type="match status" value="1"/>
</dbReference>
<dbReference type="GO" id="GO:0046872">
    <property type="term" value="F:metal ion binding"/>
    <property type="evidence" value="ECO:0007669"/>
    <property type="project" value="UniProtKB-KW"/>
</dbReference>
<dbReference type="Proteomes" id="UP000308549">
    <property type="component" value="Unassembled WGS sequence"/>
</dbReference>
<organism evidence="15 16">
    <name type="scientific">Salinomyces thailandicus</name>
    <dbReference type="NCBI Taxonomy" id="706561"/>
    <lineage>
        <taxon>Eukaryota</taxon>
        <taxon>Fungi</taxon>
        <taxon>Dikarya</taxon>
        <taxon>Ascomycota</taxon>
        <taxon>Pezizomycotina</taxon>
        <taxon>Dothideomycetes</taxon>
        <taxon>Dothideomycetidae</taxon>
        <taxon>Mycosphaerellales</taxon>
        <taxon>Teratosphaeriaceae</taxon>
        <taxon>Salinomyces</taxon>
    </lineage>
</organism>
<keyword evidence="16" id="KW-1185">Reference proteome</keyword>
<dbReference type="Pfam" id="PF20510">
    <property type="entry name" value="HgmA_N"/>
    <property type="match status" value="1"/>
</dbReference>
<evidence type="ECO:0000256" key="2">
    <source>
        <dbReference type="ARBA" id="ARBA00004704"/>
    </source>
</evidence>
<comment type="cofactor">
    <cofactor evidence="1 11">
        <name>Fe cation</name>
        <dbReference type="ChEBI" id="CHEBI:24875"/>
    </cofactor>
</comment>
<evidence type="ECO:0000259" key="14">
    <source>
        <dbReference type="Pfam" id="PF20510"/>
    </source>
</evidence>
<dbReference type="GO" id="GO:0005737">
    <property type="term" value="C:cytoplasm"/>
    <property type="evidence" value="ECO:0007669"/>
    <property type="project" value="TreeGrafter"/>
</dbReference>
<dbReference type="InterPro" id="IPR046452">
    <property type="entry name" value="HgmA_N"/>
</dbReference>
<dbReference type="InterPro" id="IPR005708">
    <property type="entry name" value="Homogentis_dOase"/>
</dbReference>
<dbReference type="InterPro" id="IPR011051">
    <property type="entry name" value="RmlC_Cupin_sf"/>
</dbReference>
<keyword evidence="5 11" id="KW-0479">Metal-binding</keyword>
<dbReference type="GO" id="GO:0006559">
    <property type="term" value="P:L-phenylalanine catabolic process"/>
    <property type="evidence" value="ECO:0007669"/>
    <property type="project" value="UniProtKB-UniPathway"/>
</dbReference>
<comment type="similarity">
    <text evidence="3">Belongs to the homogentisate dioxygenase family.</text>
</comment>
<feature type="binding site" evidence="11">
    <location>
        <position position="393"/>
    </location>
    <ligand>
        <name>homogentisate</name>
        <dbReference type="ChEBI" id="CHEBI:16169"/>
    </ligand>
</feature>
<dbReference type="SUPFAM" id="SSF51182">
    <property type="entry name" value="RmlC-like cupins"/>
    <property type="match status" value="1"/>
</dbReference>
<sequence>MLKTLNNSLSAQGSSTTGGAPEDRYRYQQGFGNRFACEAIPGILPQARNAPQRVKYDLFSEQLNGSAFVAPRTCIQNVWMYLVFPSVAHGSLKKAQGLNDRIQSCFSPMNNAMEYTPEDLSWAYFPLPESQFIDFVQGISTIGGNGDATTKEGLAVHIYSANASMEQSAFCNNDGDMLILPQKGRLNVQTEMGRLMVRPGELVVIQAGIRFRVGLPDGPSRGYIQEVFGAHWELPELGPFGSNGMAYPRDFESPVASFDLDTSSGWEIIYKAAGQLYTCTQNHTPFDVVAWHGNYAPYKYDISKFVNTACVEKEQADPTIYCVLTARSRVPGISICDFLAFTQRWMTTSDTFRPPYYHRNMSTEVMGIIYGQWGGSAPLEPGGLTYEGSFMPHGESYEVWKSATTRQLKTERVMEGVLAFMMHMSVPLLLSKWAREDSGCLREADPERWRDMRSHFEEHLEEINADLVASGHLPLQNQPVGGE</sequence>
<evidence type="ECO:0000256" key="10">
    <source>
        <dbReference type="ARBA" id="ARBA00023232"/>
    </source>
</evidence>
<feature type="binding site" evidence="11">
    <location>
        <position position="358"/>
    </location>
    <ligand>
        <name>Fe cation</name>
        <dbReference type="ChEBI" id="CHEBI:24875"/>
    </ligand>
</feature>
<evidence type="ECO:0000256" key="4">
    <source>
        <dbReference type="ARBA" id="ARBA00013127"/>
    </source>
</evidence>
<evidence type="ECO:0000256" key="8">
    <source>
        <dbReference type="ARBA" id="ARBA00023002"/>
    </source>
</evidence>
<feature type="domain" description="Homogentisate 1,2-dioxygenase N-terminal" evidence="14">
    <location>
        <begin position="26"/>
        <end position="302"/>
    </location>
</feature>
<dbReference type="InterPro" id="IPR014710">
    <property type="entry name" value="RmlC-like_jellyroll"/>
</dbReference>
<keyword evidence="10" id="KW-0585">Phenylalanine catabolism</keyword>
<keyword evidence="8" id="KW-0560">Oxidoreductase</keyword>
<dbReference type="GO" id="GO:0006572">
    <property type="term" value="P:L-tyrosine catabolic process"/>
    <property type="evidence" value="ECO:0007669"/>
    <property type="project" value="UniProtKB-KW"/>
</dbReference>
<keyword evidence="9 11" id="KW-0408">Iron</keyword>
<evidence type="ECO:0000313" key="15">
    <source>
        <dbReference type="EMBL" id="TKA27530.1"/>
    </source>
</evidence>
<proteinExistence type="inferred from homology"/>
<evidence type="ECO:0000256" key="5">
    <source>
        <dbReference type="ARBA" id="ARBA00022723"/>
    </source>
</evidence>
<dbReference type="Gene3D" id="2.60.120.10">
    <property type="entry name" value="Jelly Rolls"/>
    <property type="match status" value="1"/>
</dbReference>
<dbReference type="CDD" id="cd07000">
    <property type="entry name" value="cupin_HGO_N"/>
    <property type="match status" value="1"/>
</dbReference>
<dbReference type="EC" id="1.13.11.5" evidence="4"/>
<keyword evidence="6" id="KW-0828">Tyrosine catabolism</keyword>
<evidence type="ECO:0000256" key="7">
    <source>
        <dbReference type="ARBA" id="ARBA00022964"/>
    </source>
</evidence>
<evidence type="ECO:0000256" key="3">
    <source>
        <dbReference type="ARBA" id="ARBA00007757"/>
    </source>
</evidence>
<name>A0A4U0TYD9_9PEZI</name>
<dbReference type="PANTHER" id="PTHR11056:SF0">
    <property type="entry name" value="HOMOGENTISATE 1,2-DIOXYGENASE"/>
    <property type="match status" value="1"/>
</dbReference>
<comment type="pathway">
    <text evidence="2">Amino-acid degradation; L-phenylalanine degradation; acetoacetate and fumarate from L-phenylalanine: step 4/6.</text>
</comment>
<protein>
    <recommendedName>
        <fullName evidence="4">homogentisate 1,2-dioxygenase</fullName>
        <ecNumber evidence="4">1.13.11.5</ecNumber>
    </recommendedName>
</protein>
<dbReference type="InterPro" id="IPR046451">
    <property type="entry name" value="HgmA_C"/>
</dbReference>
<keyword evidence="7" id="KW-0223">Dioxygenase</keyword>
<dbReference type="UniPathway" id="UPA00139">
    <property type="reaction ID" value="UER00339"/>
</dbReference>
<evidence type="ECO:0000256" key="12">
    <source>
        <dbReference type="SAM" id="MobiDB-lite"/>
    </source>
</evidence>
<feature type="binding site" evidence="11">
    <location>
        <position position="373"/>
    </location>
    <ligand>
        <name>homogentisate</name>
        <dbReference type="ChEBI" id="CHEBI:16169"/>
    </ligand>
</feature>
<comment type="caution">
    <text evidence="15">The sequence shown here is derived from an EMBL/GenBank/DDBJ whole genome shotgun (WGS) entry which is preliminary data.</text>
</comment>
<dbReference type="FunFam" id="2.60.120.10:FF:000034">
    <property type="entry name" value="Homogentisate 1,2-dioxygenase"/>
    <property type="match status" value="1"/>
</dbReference>
<dbReference type="OrthoDB" id="1689029at2759"/>
<evidence type="ECO:0000256" key="9">
    <source>
        <dbReference type="ARBA" id="ARBA00023004"/>
    </source>
</evidence>